<keyword evidence="3" id="KW-0600">Photoreceptor protein</keyword>
<dbReference type="PRINTS" id="PR01244">
    <property type="entry name" value="PEROPSIN"/>
</dbReference>
<evidence type="ECO:0000256" key="16">
    <source>
        <dbReference type="SAM" id="Phobius"/>
    </source>
</evidence>
<evidence type="ECO:0000256" key="15">
    <source>
        <dbReference type="ARBA" id="ARBA00023305"/>
    </source>
</evidence>
<dbReference type="FunFam" id="1.20.1070.10:FF:000219">
    <property type="entry name" value="Opsin 5-like 2"/>
    <property type="match status" value="1"/>
</dbReference>
<dbReference type="GO" id="GO:0007601">
    <property type="term" value="P:visual perception"/>
    <property type="evidence" value="ECO:0007669"/>
    <property type="project" value="UniProtKB-KW"/>
</dbReference>
<feature type="transmembrane region" description="Helical" evidence="16">
    <location>
        <begin position="286"/>
        <end position="305"/>
    </location>
</feature>
<accession>E1CFG1</accession>
<dbReference type="SMR" id="E1CFG1"/>
<evidence type="ECO:0000256" key="12">
    <source>
        <dbReference type="ARBA" id="ARBA00023170"/>
    </source>
</evidence>
<keyword evidence="12" id="KW-0675">Receptor</keyword>
<keyword evidence="5 16" id="KW-0812">Transmembrane</keyword>
<feature type="domain" description="G-protein coupled receptors family 1 profile" evidence="17">
    <location>
        <begin position="53"/>
        <end position="303"/>
    </location>
</feature>
<dbReference type="InterPro" id="IPR000276">
    <property type="entry name" value="GPCR_Rhodpsn"/>
</dbReference>
<evidence type="ECO:0000256" key="8">
    <source>
        <dbReference type="ARBA" id="ARBA00022991"/>
    </source>
</evidence>
<keyword evidence="13" id="KW-0325">Glycoprotein</keyword>
<dbReference type="PANTHER" id="PTHR24240">
    <property type="entry name" value="OPSIN"/>
    <property type="match status" value="1"/>
</dbReference>
<keyword evidence="11" id="KW-1015">Disulfide bond</keyword>
<evidence type="ECO:0000256" key="1">
    <source>
        <dbReference type="ARBA" id="ARBA00004141"/>
    </source>
</evidence>
<evidence type="ECO:0000256" key="2">
    <source>
        <dbReference type="ARBA" id="ARBA00010663"/>
    </source>
</evidence>
<keyword evidence="9" id="KW-0297">G-protein coupled receptor</keyword>
<dbReference type="CDD" id="cd15073">
    <property type="entry name" value="7tmA_Peropsin"/>
    <property type="match status" value="1"/>
</dbReference>
<feature type="transmembrane region" description="Helical" evidence="16">
    <location>
        <begin position="39"/>
        <end position="62"/>
    </location>
</feature>
<reference evidence="18" key="1">
    <citation type="journal article" date="2010" name="J. Comp. Physiol. A">
        <title>Identification and characterization of a protostome homologue of peropsin from a jumping spider.</title>
        <authorList>
            <person name="Nagata T."/>
            <person name="Koyanagi M."/>
            <person name="Tsukamoto H."/>
            <person name="Terakita A."/>
        </authorList>
    </citation>
    <scope>NUCLEOTIDE SEQUENCE</scope>
</reference>
<evidence type="ECO:0000256" key="5">
    <source>
        <dbReference type="ARBA" id="ARBA00022692"/>
    </source>
</evidence>
<dbReference type="PROSITE" id="PS00238">
    <property type="entry name" value="OPSIN"/>
    <property type="match status" value="1"/>
</dbReference>
<keyword evidence="15" id="KW-0844">Vision</keyword>
<evidence type="ECO:0000256" key="9">
    <source>
        <dbReference type="ARBA" id="ARBA00023040"/>
    </source>
</evidence>
<dbReference type="EMBL" id="AB525082">
    <property type="protein sequence ID" value="BAJ22674.1"/>
    <property type="molecule type" value="mRNA"/>
</dbReference>
<dbReference type="AlphaFoldDB" id="E1CFG1"/>
<evidence type="ECO:0000256" key="10">
    <source>
        <dbReference type="ARBA" id="ARBA00023136"/>
    </source>
</evidence>
<keyword evidence="7 16" id="KW-1133">Transmembrane helix</keyword>
<dbReference type="GO" id="GO:0007602">
    <property type="term" value="P:phototransduction"/>
    <property type="evidence" value="ECO:0007669"/>
    <property type="project" value="UniProtKB-KW"/>
</dbReference>
<dbReference type="InterPro" id="IPR050125">
    <property type="entry name" value="GPCR_opsins"/>
</dbReference>
<dbReference type="InterPro" id="IPR002962">
    <property type="entry name" value="Peropsin"/>
</dbReference>
<evidence type="ECO:0000256" key="11">
    <source>
        <dbReference type="ARBA" id="ARBA00023157"/>
    </source>
</evidence>
<comment type="subcellular location">
    <subcellularLocation>
        <location evidence="1">Membrane</location>
        <topology evidence="1">Multi-pass membrane protein</topology>
    </subcellularLocation>
</comment>
<name>E1CFG1_9ARAC</name>
<dbReference type="GO" id="GO:0016020">
    <property type="term" value="C:membrane"/>
    <property type="evidence" value="ECO:0007669"/>
    <property type="project" value="UniProtKB-SubCell"/>
</dbReference>
<dbReference type="SUPFAM" id="SSF81321">
    <property type="entry name" value="Family A G protein-coupled receptor-like"/>
    <property type="match status" value="1"/>
</dbReference>
<comment type="similarity">
    <text evidence="2">Belongs to the G-protein coupled receptor 1 family.</text>
</comment>
<protein>
    <submittedName>
        <fullName evidence="18">Peropsin</fullName>
    </submittedName>
</protein>
<keyword evidence="8" id="KW-0157">Chromophore</keyword>
<feature type="transmembrane region" description="Helical" evidence="16">
    <location>
        <begin position="74"/>
        <end position="92"/>
    </location>
</feature>
<evidence type="ECO:0000256" key="3">
    <source>
        <dbReference type="ARBA" id="ARBA00022543"/>
    </source>
</evidence>
<feature type="transmembrane region" description="Helical" evidence="16">
    <location>
        <begin position="201"/>
        <end position="224"/>
    </location>
</feature>
<keyword evidence="6" id="KW-0681">Retinal protein</keyword>
<proteinExistence type="evidence at transcript level"/>
<dbReference type="GO" id="GO:0009881">
    <property type="term" value="F:photoreceptor activity"/>
    <property type="evidence" value="ECO:0007669"/>
    <property type="project" value="UniProtKB-KW"/>
</dbReference>
<evidence type="ECO:0000256" key="7">
    <source>
        <dbReference type="ARBA" id="ARBA00022989"/>
    </source>
</evidence>
<feature type="transmembrane region" description="Helical" evidence="16">
    <location>
        <begin position="247"/>
        <end position="274"/>
    </location>
</feature>
<keyword evidence="4" id="KW-0716">Sensory transduction</keyword>
<dbReference type="InterPro" id="IPR027430">
    <property type="entry name" value="Retinal_BS"/>
</dbReference>
<evidence type="ECO:0000259" key="17">
    <source>
        <dbReference type="PROSITE" id="PS50262"/>
    </source>
</evidence>
<organism evidence="18">
    <name type="scientific">Hasarius adansoni</name>
    <dbReference type="NCBI Taxonomy" id="243517"/>
    <lineage>
        <taxon>Eukaryota</taxon>
        <taxon>Metazoa</taxon>
        <taxon>Ecdysozoa</taxon>
        <taxon>Arthropoda</taxon>
        <taxon>Chelicerata</taxon>
        <taxon>Arachnida</taxon>
        <taxon>Araneae</taxon>
        <taxon>Araneomorphae</taxon>
        <taxon>Entelegynae</taxon>
        <taxon>Dionycha</taxon>
        <taxon>Salticidae</taxon>
        <taxon>Salticinae</taxon>
        <taxon>Salticoida</taxon>
        <taxon>Hasariini</taxon>
        <taxon>Hasarius</taxon>
    </lineage>
</organism>
<dbReference type="Pfam" id="PF00001">
    <property type="entry name" value="7tm_1"/>
    <property type="match status" value="1"/>
</dbReference>
<dbReference type="PRINTS" id="PR00237">
    <property type="entry name" value="GPCRRHODOPSN"/>
</dbReference>
<keyword evidence="10 16" id="KW-0472">Membrane</keyword>
<dbReference type="PROSITE" id="PS50262">
    <property type="entry name" value="G_PROTEIN_RECEP_F1_2"/>
    <property type="match status" value="1"/>
</dbReference>
<dbReference type="Gene3D" id="1.20.1070.10">
    <property type="entry name" value="Rhodopsin 7-helix transmembrane proteins"/>
    <property type="match status" value="1"/>
</dbReference>
<keyword evidence="14" id="KW-0807">Transducer</keyword>
<evidence type="ECO:0000256" key="13">
    <source>
        <dbReference type="ARBA" id="ARBA00023180"/>
    </source>
</evidence>
<sequence>MDDNMSEIALADDMSTLSTQEPSENVYPYVFPLSTHTIVGTYLIIIGILGTLGNGLVLVTFLRFRVLVTPTTLLLVNLAVSDLGLILFGFPFSASSSLSAKWIFGEGGCQWYAFMGFLFGSAHIGTLALLALDRYLIACRISLRGKLTFKRYTQMITVVWTYAFFWALMPLLGWGRYGLEPSVTTCTIDWQHNDSSYKSFLIVYFVLGFMVPFAIIAVSYIAIARRVGKKSKERPVVRDLWTNERSVTLMAFILIVTFFVAWSPYAVLCLWTIFAEPNTVPPFLTLIPPLFAKSSTVVNPLIYFLSNPKLRTAILSTLSCCNEAPIQNIELPDSPERAANNDAI</sequence>
<evidence type="ECO:0000256" key="14">
    <source>
        <dbReference type="ARBA" id="ARBA00023224"/>
    </source>
</evidence>
<gene>
    <name evidence="18" type="primary">HaRRH</name>
</gene>
<dbReference type="InterPro" id="IPR017452">
    <property type="entry name" value="GPCR_Rhodpsn_7TM"/>
</dbReference>
<evidence type="ECO:0000256" key="6">
    <source>
        <dbReference type="ARBA" id="ARBA00022925"/>
    </source>
</evidence>
<evidence type="ECO:0000313" key="18">
    <source>
        <dbReference type="EMBL" id="BAJ22674.1"/>
    </source>
</evidence>
<evidence type="ECO:0000256" key="4">
    <source>
        <dbReference type="ARBA" id="ARBA00022606"/>
    </source>
</evidence>
<feature type="transmembrane region" description="Helical" evidence="16">
    <location>
        <begin position="112"/>
        <end position="132"/>
    </location>
</feature>
<dbReference type="GO" id="GO:0004930">
    <property type="term" value="F:G protein-coupled receptor activity"/>
    <property type="evidence" value="ECO:0007669"/>
    <property type="project" value="UniProtKB-KW"/>
</dbReference>
<feature type="transmembrane region" description="Helical" evidence="16">
    <location>
        <begin position="152"/>
        <end position="172"/>
    </location>
</feature>